<proteinExistence type="predicted"/>
<dbReference type="PROSITE" id="PS51186">
    <property type="entry name" value="GNAT"/>
    <property type="match status" value="1"/>
</dbReference>
<dbReference type="InterPro" id="IPR050832">
    <property type="entry name" value="Bact_Acetyltransf"/>
</dbReference>
<dbReference type="RefSeq" id="WP_090846101.1">
    <property type="nucleotide sequence ID" value="NZ_FNXG01000002.1"/>
</dbReference>
<accession>A0A1H6KXD3</accession>
<dbReference type="Pfam" id="PF00583">
    <property type="entry name" value="Acetyltransf_1"/>
    <property type="match status" value="1"/>
</dbReference>
<sequence>MNPRLLLWRLTPADAGPWHRIMRGALAELQGLFASDWAEWIDRPECDFRAVLERADCWAAGWAQGQPLAVGRWEALDSPDTATLMGVYAQPSARGAGLAAPLVRQLIAQAAAQGHHRIQLDVVATNLRALRFYRRLGFAPTATPPLRNPLGLDEIELALDLAPRLAA</sequence>
<keyword evidence="5" id="KW-1185">Reference proteome</keyword>
<dbReference type="Proteomes" id="UP000199125">
    <property type="component" value="Unassembled WGS sequence"/>
</dbReference>
<name>A0A1H6KXD3_9RHOB</name>
<dbReference type="CDD" id="cd04301">
    <property type="entry name" value="NAT_SF"/>
    <property type="match status" value="1"/>
</dbReference>
<reference evidence="5" key="1">
    <citation type="submission" date="2016-10" db="EMBL/GenBank/DDBJ databases">
        <authorList>
            <person name="Varghese N."/>
            <person name="Submissions S."/>
        </authorList>
    </citation>
    <scope>NUCLEOTIDE SEQUENCE [LARGE SCALE GENOMIC DNA]</scope>
    <source>
        <strain evidence="5">DSM 11593</strain>
    </source>
</reference>
<organism evidence="4 5">
    <name type="scientific">Paracoccus alkenifer</name>
    <dbReference type="NCBI Taxonomy" id="65735"/>
    <lineage>
        <taxon>Bacteria</taxon>
        <taxon>Pseudomonadati</taxon>
        <taxon>Pseudomonadota</taxon>
        <taxon>Alphaproteobacteria</taxon>
        <taxon>Rhodobacterales</taxon>
        <taxon>Paracoccaceae</taxon>
        <taxon>Paracoccus</taxon>
    </lineage>
</organism>
<feature type="domain" description="N-acetyltransferase" evidence="3">
    <location>
        <begin position="5"/>
        <end position="162"/>
    </location>
</feature>
<protein>
    <submittedName>
        <fullName evidence="4">Acetyltransferase (GNAT) family protein</fullName>
    </submittedName>
</protein>
<dbReference type="PANTHER" id="PTHR43877">
    <property type="entry name" value="AMINOALKYLPHOSPHONATE N-ACETYLTRANSFERASE-RELATED-RELATED"/>
    <property type="match status" value="1"/>
</dbReference>
<dbReference type="InterPro" id="IPR000182">
    <property type="entry name" value="GNAT_dom"/>
</dbReference>
<gene>
    <name evidence="4" type="ORF">SAMN04488075_1044</name>
</gene>
<dbReference type="GO" id="GO:0016747">
    <property type="term" value="F:acyltransferase activity, transferring groups other than amino-acyl groups"/>
    <property type="evidence" value="ECO:0007669"/>
    <property type="project" value="InterPro"/>
</dbReference>
<dbReference type="SUPFAM" id="SSF55729">
    <property type="entry name" value="Acyl-CoA N-acyltransferases (Nat)"/>
    <property type="match status" value="1"/>
</dbReference>
<dbReference type="InterPro" id="IPR016181">
    <property type="entry name" value="Acyl_CoA_acyltransferase"/>
</dbReference>
<evidence type="ECO:0000256" key="1">
    <source>
        <dbReference type="ARBA" id="ARBA00022679"/>
    </source>
</evidence>
<keyword evidence="1 4" id="KW-0808">Transferase</keyword>
<evidence type="ECO:0000313" key="5">
    <source>
        <dbReference type="Proteomes" id="UP000199125"/>
    </source>
</evidence>
<dbReference type="EMBL" id="FNXG01000002">
    <property type="protein sequence ID" value="SEH78599.1"/>
    <property type="molecule type" value="Genomic_DNA"/>
</dbReference>
<dbReference type="AlphaFoldDB" id="A0A1H6KXD3"/>
<keyword evidence="2" id="KW-0012">Acyltransferase</keyword>
<dbReference type="OrthoDB" id="6172743at2"/>
<dbReference type="PANTHER" id="PTHR43877:SF2">
    <property type="entry name" value="AMINOALKYLPHOSPHONATE N-ACETYLTRANSFERASE-RELATED"/>
    <property type="match status" value="1"/>
</dbReference>
<evidence type="ECO:0000313" key="4">
    <source>
        <dbReference type="EMBL" id="SEH78599.1"/>
    </source>
</evidence>
<evidence type="ECO:0000259" key="3">
    <source>
        <dbReference type="PROSITE" id="PS51186"/>
    </source>
</evidence>
<evidence type="ECO:0000256" key="2">
    <source>
        <dbReference type="ARBA" id="ARBA00023315"/>
    </source>
</evidence>
<dbReference type="STRING" id="65735.SAMN04488075_1044"/>
<dbReference type="Gene3D" id="3.40.630.30">
    <property type="match status" value="1"/>
</dbReference>